<organism evidence="2 3">
    <name type="scientific">Photobacterium aquimaris</name>
    <dbReference type="NCBI Taxonomy" id="512643"/>
    <lineage>
        <taxon>Bacteria</taxon>
        <taxon>Pseudomonadati</taxon>
        <taxon>Pseudomonadota</taxon>
        <taxon>Gammaproteobacteria</taxon>
        <taxon>Vibrionales</taxon>
        <taxon>Vibrionaceae</taxon>
        <taxon>Photobacterium</taxon>
    </lineage>
</organism>
<proteinExistence type="predicted"/>
<evidence type="ECO:0000313" key="3">
    <source>
        <dbReference type="Proteomes" id="UP000240254"/>
    </source>
</evidence>
<keyword evidence="1" id="KW-1133">Transmembrane helix</keyword>
<sequence length="112" mass="12771">MLLLFYSMICSFICYKLAEKNNRNKLLWAISGFVFSFISIIALAVIGSAGTETDRQIIEMTKAKFIDLYSHNEEKAKENLLIFRVYLKLQNGEPVSLEQLNLSVMSLQSIAK</sequence>
<dbReference type="RefSeq" id="WP_065168676.1">
    <property type="nucleotide sequence ID" value="NZ_LZEZ01000045.1"/>
</dbReference>
<evidence type="ECO:0000256" key="1">
    <source>
        <dbReference type="SAM" id="Phobius"/>
    </source>
</evidence>
<name>A0A2T3IHU7_9GAMM</name>
<accession>A0A2T3IHU7</accession>
<keyword evidence="1" id="KW-0472">Membrane</keyword>
<protein>
    <submittedName>
        <fullName evidence="2">Uncharacterized protein</fullName>
    </submittedName>
</protein>
<evidence type="ECO:0000313" key="2">
    <source>
        <dbReference type="EMBL" id="PSU27914.1"/>
    </source>
</evidence>
<comment type="caution">
    <text evidence="2">The sequence shown here is derived from an EMBL/GenBank/DDBJ whole genome shotgun (WGS) entry which is preliminary data.</text>
</comment>
<gene>
    <name evidence="2" type="ORF">CTM88_14520</name>
</gene>
<feature type="transmembrane region" description="Helical" evidence="1">
    <location>
        <begin position="28"/>
        <end position="50"/>
    </location>
</feature>
<keyword evidence="1" id="KW-0812">Transmembrane</keyword>
<reference evidence="2 3" key="1">
    <citation type="submission" date="2018-03" db="EMBL/GenBank/DDBJ databases">
        <title>Whole genome sequencing of Histamine producing bacteria.</title>
        <authorList>
            <person name="Butler K."/>
        </authorList>
    </citation>
    <scope>NUCLEOTIDE SEQUENCE [LARGE SCALE GENOMIC DNA]</scope>
    <source>
        <strain evidence="2 3">BS2</strain>
    </source>
</reference>
<dbReference type="EMBL" id="PYMK01000016">
    <property type="protein sequence ID" value="PSU27914.1"/>
    <property type="molecule type" value="Genomic_DNA"/>
</dbReference>
<dbReference type="AlphaFoldDB" id="A0A2T3IHU7"/>
<dbReference type="Proteomes" id="UP000240254">
    <property type="component" value="Unassembled WGS sequence"/>
</dbReference>